<organism evidence="4 5">
    <name type="scientific">Kitasatospora arboriphila</name>
    <dbReference type="NCBI Taxonomy" id="258052"/>
    <lineage>
        <taxon>Bacteria</taxon>
        <taxon>Bacillati</taxon>
        <taxon>Actinomycetota</taxon>
        <taxon>Actinomycetes</taxon>
        <taxon>Kitasatosporales</taxon>
        <taxon>Streptomycetaceae</taxon>
        <taxon>Kitasatospora</taxon>
    </lineage>
</organism>
<dbReference type="RefSeq" id="WP_344627721.1">
    <property type="nucleotide sequence ID" value="NZ_BAAALD010000115.1"/>
</dbReference>
<dbReference type="InterPro" id="IPR050248">
    <property type="entry name" value="Polysacc_deacetylase_ArnD"/>
</dbReference>
<comment type="caution">
    <text evidence="4">The sequence shown here is derived from an EMBL/GenBank/DDBJ whole genome shotgun (WGS) entry which is preliminary data.</text>
</comment>
<dbReference type="SUPFAM" id="SSF88713">
    <property type="entry name" value="Glycoside hydrolase/deacetylase"/>
    <property type="match status" value="1"/>
</dbReference>
<dbReference type="PROSITE" id="PS51257">
    <property type="entry name" value="PROKAR_LIPOPROTEIN"/>
    <property type="match status" value="1"/>
</dbReference>
<sequence length="311" mass="34111">MKIGSSGCHPRVGPALWAGLAVVLTACSTAPSRSAAPPAATAPAALPPLAAVETRERHAPLGIDPVQAARQSAERRAREQAARWGLDRLPTAAPAPPEQRPALTADRPGLVLRPGLPPVVQRVPTEDRVVFLTIDDGAEKDPEFARMTAELGIPYSTFLTGYLARPDWGYFRGLLANGHAATGNHTLNHRDMRKLTAAEQRTEICGQQDELERETGSRPPLFRPPYGEYTDDTLRAAQQCGIRAVALWNEEAFPDRMEYRHADRVLHPGDIILTHFRGRAEWGGTMTDVLRRVLRTVDEQGFALALLDDYL</sequence>
<dbReference type="PROSITE" id="PS51677">
    <property type="entry name" value="NODB"/>
    <property type="match status" value="1"/>
</dbReference>
<dbReference type="CDD" id="cd10917">
    <property type="entry name" value="CE4_NodB_like_6s_7s"/>
    <property type="match status" value="1"/>
</dbReference>
<protein>
    <recommendedName>
        <fullName evidence="3">NodB homology domain-containing protein</fullName>
    </recommendedName>
</protein>
<feature type="chain" id="PRO_5045942165" description="NodB homology domain-containing protein" evidence="2">
    <location>
        <begin position="36"/>
        <end position="311"/>
    </location>
</feature>
<evidence type="ECO:0000256" key="2">
    <source>
        <dbReference type="SAM" id="SignalP"/>
    </source>
</evidence>
<feature type="domain" description="NodB homology" evidence="3">
    <location>
        <begin position="128"/>
        <end position="311"/>
    </location>
</feature>
<keyword evidence="2" id="KW-0732">Signal</keyword>
<evidence type="ECO:0000259" key="3">
    <source>
        <dbReference type="PROSITE" id="PS51677"/>
    </source>
</evidence>
<evidence type="ECO:0000313" key="5">
    <source>
        <dbReference type="Proteomes" id="UP001499987"/>
    </source>
</evidence>
<reference evidence="5" key="1">
    <citation type="journal article" date="2019" name="Int. J. Syst. Evol. Microbiol.">
        <title>The Global Catalogue of Microorganisms (GCM) 10K type strain sequencing project: providing services to taxonomists for standard genome sequencing and annotation.</title>
        <authorList>
            <consortium name="The Broad Institute Genomics Platform"/>
            <consortium name="The Broad Institute Genome Sequencing Center for Infectious Disease"/>
            <person name="Wu L."/>
            <person name="Ma J."/>
        </authorList>
    </citation>
    <scope>NUCLEOTIDE SEQUENCE [LARGE SCALE GENOMIC DNA]</scope>
    <source>
        <strain evidence="5">JCM 13002</strain>
    </source>
</reference>
<dbReference type="Proteomes" id="UP001499987">
    <property type="component" value="Unassembled WGS sequence"/>
</dbReference>
<feature type="compositionally biased region" description="Basic and acidic residues" evidence="1">
    <location>
        <begin position="72"/>
        <end position="81"/>
    </location>
</feature>
<dbReference type="InterPro" id="IPR002509">
    <property type="entry name" value="NODB_dom"/>
</dbReference>
<evidence type="ECO:0000313" key="4">
    <source>
        <dbReference type="EMBL" id="GAA1119733.1"/>
    </source>
</evidence>
<dbReference type="EMBL" id="BAAALD010000115">
    <property type="protein sequence ID" value="GAA1119733.1"/>
    <property type="molecule type" value="Genomic_DNA"/>
</dbReference>
<accession>A0ABP4EN75</accession>
<evidence type="ECO:0000256" key="1">
    <source>
        <dbReference type="SAM" id="MobiDB-lite"/>
    </source>
</evidence>
<keyword evidence="5" id="KW-1185">Reference proteome</keyword>
<dbReference type="PANTHER" id="PTHR10587">
    <property type="entry name" value="GLYCOSYL TRANSFERASE-RELATED"/>
    <property type="match status" value="1"/>
</dbReference>
<gene>
    <name evidence="4" type="ORF">GCM10009663_69470</name>
</gene>
<feature type="region of interest" description="Disordered" evidence="1">
    <location>
        <begin position="59"/>
        <end position="103"/>
    </location>
</feature>
<dbReference type="Gene3D" id="3.20.20.370">
    <property type="entry name" value="Glycoside hydrolase/deacetylase"/>
    <property type="match status" value="1"/>
</dbReference>
<proteinExistence type="predicted"/>
<dbReference type="Pfam" id="PF01522">
    <property type="entry name" value="Polysacc_deac_1"/>
    <property type="match status" value="1"/>
</dbReference>
<name>A0ABP4EN75_9ACTN</name>
<feature type="signal peptide" evidence="2">
    <location>
        <begin position="1"/>
        <end position="35"/>
    </location>
</feature>
<dbReference type="PANTHER" id="PTHR10587:SF134">
    <property type="entry name" value="SECRETED PROTEIN"/>
    <property type="match status" value="1"/>
</dbReference>
<dbReference type="InterPro" id="IPR011330">
    <property type="entry name" value="Glyco_hydro/deAcase_b/a-brl"/>
</dbReference>